<evidence type="ECO:0000256" key="1">
    <source>
        <dbReference type="SAM" id="Phobius"/>
    </source>
</evidence>
<sequence length="437" mass="46624">MNSSKAVLSFENAPPFAAPLRFFLTAPLFAVLAGLLVMIEGPALFASRWTPGALAATHLLTVGFMLQVMLGALIQILPVVAGADLPRPLALARAVHVGLSGGGLLLVVGFWFGQPWALEGGGLLLGGTASLFLVAMLFALRGVPSTSPTIRGLKFALLGLAVVVALGLLMALALAEGWALPLPLLADLHAGWGLGGWAGILLAAMAYVVVPMFQLTPAYPVRPSWWFPLAVLVALLGWSCGVVFEQAWLVRLSQLLAAIAGLAFAGLTLRLQAQRRRAKADTTYRYWQLGLSASIAALLMLAIAALWPAASELPGWTIAFGILIVVGGFLPFIIGMLYKIVPFLAWMHLQNYGATRVMAPPMPKLLPDVEINRQMQAYGVAFVLLLAAVLLPDWLGRLAGLAFAVANGGLAWVLYRAVGRYRQAWLDMTLKLAIKKR</sequence>
<feature type="transmembrane region" description="Helical" evidence="1">
    <location>
        <begin position="20"/>
        <end position="39"/>
    </location>
</feature>
<comment type="caution">
    <text evidence="2">The sequence shown here is derived from an EMBL/GenBank/DDBJ whole genome shotgun (WGS) entry which is preliminary data.</text>
</comment>
<dbReference type="EMBL" id="JABZMI010000273">
    <property type="protein sequence ID" value="MBF1165764.1"/>
    <property type="molecule type" value="Genomic_DNA"/>
</dbReference>
<accession>A0A930FZU5</accession>
<organism evidence="2 3">
    <name type="scientific">Dechloromonas agitata</name>
    <dbReference type="NCBI Taxonomy" id="73030"/>
    <lineage>
        <taxon>Bacteria</taxon>
        <taxon>Pseudomonadati</taxon>
        <taxon>Pseudomonadota</taxon>
        <taxon>Betaproteobacteria</taxon>
        <taxon>Rhodocyclales</taxon>
        <taxon>Azonexaceae</taxon>
        <taxon>Dechloromonas</taxon>
    </lineage>
</organism>
<feature type="transmembrane region" description="Helical" evidence="1">
    <location>
        <begin position="225"/>
        <end position="244"/>
    </location>
</feature>
<reference evidence="2" key="1">
    <citation type="submission" date="2020-04" db="EMBL/GenBank/DDBJ databases">
        <title>Deep metagenomics examines the oral microbiome during advanced dental caries in children, revealing novel taxa and co-occurrences with host molecules.</title>
        <authorList>
            <person name="Baker J.L."/>
            <person name="Morton J.T."/>
            <person name="Dinis M."/>
            <person name="Alvarez R."/>
            <person name="Tran N.C."/>
            <person name="Knight R."/>
            <person name="Edlund A."/>
        </authorList>
    </citation>
    <scope>NUCLEOTIDE SEQUENCE</scope>
    <source>
        <strain evidence="2">JCVI_32_bin.24</strain>
    </source>
</reference>
<gene>
    <name evidence="2" type="ORF">HXL68_12095</name>
</gene>
<evidence type="ECO:0000313" key="3">
    <source>
        <dbReference type="Proteomes" id="UP000718593"/>
    </source>
</evidence>
<feature type="transmembrane region" description="Helical" evidence="1">
    <location>
        <begin position="59"/>
        <end position="83"/>
    </location>
</feature>
<feature type="transmembrane region" description="Helical" evidence="1">
    <location>
        <begin position="398"/>
        <end position="418"/>
    </location>
</feature>
<feature type="transmembrane region" description="Helical" evidence="1">
    <location>
        <begin position="90"/>
        <end position="112"/>
    </location>
</feature>
<evidence type="ECO:0000313" key="2">
    <source>
        <dbReference type="EMBL" id="MBF1165764.1"/>
    </source>
</evidence>
<feature type="transmembrane region" description="Helical" evidence="1">
    <location>
        <begin position="289"/>
        <end position="310"/>
    </location>
</feature>
<dbReference type="AlphaFoldDB" id="A0A930FZU5"/>
<keyword evidence="1" id="KW-0812">Transmembrane</keyword>
<feature type="transmembrane region" description="Helical" evidence="1">
    <location>
        <begin position="155"/>
        <end position="174"/>
    </location>
</feature>
<name>A0A930FZU5_9RHOO</name>
<feature type="transmembrane region" description="Helical" evidence="1">
    <location>
        <begin position="316"/>
        <end position="338"/>
    </location>
</feature>
<keyword evidence="1" id="KW-1133">Transmembrane helix</keyword>
<feature type="transmembrane region" description="Helical" evidence="1">
    <location>
        <begin position="250"/>
        <end position="269"/>
    </location>
</feature>
<protein>
    <submittedName>
        <fullName evidence="2">Uncharacterized protein</fullName>
    </submittedName>
</protein>
<keyword evidence="1" id="KW-0472">Membrane</keyword>
<dbReference type="Proteomes" id="UP000718593">
    <property type="component" value="Unassembled WGS sequence"/>
</dbReference>
<feature type="transmembrane region" description="Helical" evidence="1">
    <location>
        <begin position="194"/>
        <end position="213"/>
    </location>
</feature>
<feature type="transmembrane region" description="Helical" evidence="1">
    <location>
        <begin position="375"/>
        <end position="392"/>
    </location>
</feature>
<proteinExistence type="predicted"/>
<feature type="transmembrane region" description="Helical" evidence="1">
    <location>
        <begin position="124"/>
        <end position="143"/>
    </location>
</feature>